<dbReference type="CDD" id="cd16098">
    <property type="entry name" value="FliS"/>
    <property type="match status" value="1"/>
</dbReference>
<accession>A0A383XPJ4</accession>
<dbReference type="PIRSF" id="PIRSF039090">
    <property type="entry name" value="Flis"/>
    <property type="match status" value="1"/>
</dbReference>
<evidence type="ECO:0000256" key="4">
    <source>
        <dbReference type="ARBA" id="ARBA00022795"/>
    </source>
</evidence>
<dbReference type="PANTHER" id="PTHR34773:SF1">
    <property type="entry name" value="FLAGELLAR SECRETION CHAPERONE FLIS"/>
    <property type="match status" value="1"/>
</dbReference>
<dbReference type="InterPro" id="IPR003713">
    <property type="entry name" value="FliS"/>
</dbReference>
<evidence type="ECO:0000313" key="7">
    <source>
        <dbReference type="EMBL" id="PWN54548.1"/>
    </source>
</evidence>
<keyword evidence="7" id="KW-0282">Flagellum</keyword>
<dbReference type="InterPro" id="IPR036584">
    <property type="entry name" value="FliS_sf"/>
</dbReference>
<protein>
    <recommendedName>
        <fullName evidence="6">Flagellar secretion chaperone FliS</fullName>
    </recommendedName>
</protein>
<dbReference type="PANTHER" id="PTHR34773">
    <property type="entry name" value="FLAGELLAR SECRETION CHAPERONE FLIS"/>
    <property type="match status" value="1"/>
</dbReference>
<dbReference type="GO" id="GO:0005829">
    <property type="term" value="C:cytosol"/>
    <property type="evidence" value="ECO:0007669"/>
    <property type="project" value="UniProtKB-SubCell"/>
</dbReference>
<evidence type="ECO:0000256" key="5">
    <source>
        <dbReference type="ARBA" id="ARBA00023186"/>
    </source>
</evidence>
<dbReference type="Proteomes" id="UP000251800">
    <property type="component" value="Unassembled WGS sequence"/>
</dbReference>
<comment type="caution">
    <text evidence="7">The sequence shown here is derived from an EMBL/GenBank/DDBJ whole genome shotgun (WGS) entry which is preliminary data.</text>
</comment>
<dbReference type="Pfam" id="PF02561">
    <property type="entry name" value="FliS"/>
    <property type="match status" value="1"/>
</dbReference>
<dbReference type="GO" id="GO:0044780">
    <property type="term" value="P:bacterial-type flagellum assembly"/>
    <property type="evidence" value="ECO:0007669"/>
    <property type="project" value="InterPro"/>
</dbReference>
<evidence type="ECO:0000256" key="3">
    <source>
        <dbReference type="ARBA" id="ARBA00022490"/>
    </source>
</evidence>
<proteinExistence type="inferred from homology"/>
<dbReference type="GO" id="GO:0071973">
    <property type="term" value="P:bacterial-type flagellum-dependent cell motility"/>
    <property type="evidence" value="ECO:0007669"/>
    <property type="project" value="TreeGrafter"/>
</dbReference>
<dbReference type="AlphaFoldDB" id="A0A383XPJ4"/>
<keyword evidence="4 6" id="KW-1005">Bacterial flagellum biogenesis</keyword>
<keyword evidence="7" id="KW-0969">Cilium</keyword>
<dbReference type="SUPFAM" id="SSF101116">
    <property type="entry name" value="Flagellar export chaperone FliS"/>
    <property type="match status" value="1"/>
</dbReference>
<dbReference type="Gene3D" id="1.20.120.340">
    <property type="entry name" value="Flagellar protein FliS"/>
    <property type="match status" value="1"/>
</dbReference>
<keyword evidence="3 6" id="KW-0963">Cytoplasm</keyword>
<dbReference type="OrthoDB" id="9792010at2"/>
<evidence type="ECO:0000256" key="2">
    <source>
        <dbReference type="ARBA" id="ARBA00008787"/>
    </source>
</evidence>
<name>A0A383XPJ4_9GAMM</name>
<dbReference type="RefSeq" id="WP_109721703.1">
    <property type="nucleotide sequence ID" value="NZ_QEQK01000024.1"/>
</dbReference>
<gene>
    <name evidence="7" type="primary">fliS</name>
    <name evidence="7" type="ORF">DEH80_16895</name>
</gene>
<evidence type="ECO:0000256" key="6">
    <source>
        <dbReference type="PIRNR" id="PIRNR039090"/>
    </source>
</evidence>
<keyword evidence="8" id="KW-1185">Reference proteome</keyword>
<evidence type="ECO:0000256" key="1">
    <source>
        <dbReference type="ARBA" id="ARBA00004514"/>
    </source>
</evidence>
<comment type="subcellular location">
    <subcellularLocation>
        <location evidence="1 6">Cytoplasm</location>
        <location evidence="1 6">Cytosol</location>
    </subcellularLocation>
</comment>
<comment type="similarity">
    <text evidence="2 6">Belongs to the FliS family.</text>
</comment>
<keyword evidence="7" id="KW-0966">Cell projection</keyword>
<dbReference type="NCBIfam" id="TIGR00208">
    <property type="entry name" value="fliS"/>
    <property type="match status" value="1"/>
</dbReference>
<organism evidence="7 8">
    <name type="scientific">Abyssibacter profundi</name>
    <dbReference type="NCBI Taxonomy" id="2182787"/>
    <lineage>
        <taxon>Bacteria</taxon>
        <taxon>Pseudomonadati</taxon>
        <taxon>Pseudomonadota</taxon>
        <taxon>Gammaproteobacteria</taxon>
        <taxon>Chromatiales</taxon>
        <taxon>Oceanococcaceae</taxon>
        <taxon>Abyssibacter</taxon>
    </lineage>
</organism>
<sequence length="136" mass="14652">MSYFTGNKANRYQQTQVATGVNGADPHQLIQLLLDGATERMALARGCLQRGDLAGKGERISRTIAIIEALRASLDHQAGGELSERLDALYDYVIRRLLDANMHADVAALDEAASLMEEIRSAWAAISPGSRQAAVG</sequence>
<keyword evidence="5" id="KW-0143">Chaperone</keyword>
<evidence type="ECO:0000313" key="8">
    <source>
        <dbReference type="Proteomes" id="UP000251800"/>
    </source>
</evidence>
<reference evidence="7 8" key="1">
    <citation type="submission" date="2018-05" db="EMBL/GenBank/DDBJ databases">
        <title>Abyssibacter profundi OUC007T gen. nov., sp. nov, a marine bacterium isolated from seawater of the Mariana Trench.</title>
        <authorList>
            <person name="Zhou S."/>
        </authorList>
    </citation>
    <scope>NUCLEOTIDE SEQUENCE [LARGE SCALE GENOMIC DNA]</scope>
    <source>
        <strain evidence="7 8">OUC007</strain>
    </source>
</reference>
<dbReference type="EMBL" id="QEQK01000024">
    <property type="protein sequence ID" value="PWN54548.1"/>
    <property type="molecule type" value="Genomic_DNA"/>
</dbReference>